<dbReference type="InterPro" id="IPR036567">
    <property type="entry name" value="RHF-like"/>
</dbReference>
<feature type="domain" description="CSD" evidence="1">
    <location>
        <begin position="118"/>
        <end position="184"/>
    </location>
</feature>
<sequence>MDVPLKLTFRNLESSESVETRVRERAARLDRFHPRIIALRVSIEVPHRSPGSGKTALAITVEAEVPGRTLVAKASEDMRETRGDRLALIGRAFDAIQRRLEEDWKMKRGAVKVHEAAIETGRVVRLFPQESYGFVEIGGGGDLYFSRGSVANDAFDDLAEGMMVAVTRAMGEGPMGPQASSVRRLGA</sequence>
<dbReference type="Proteomes" id="UP000186406">
    <property type="component" value="Unassembled WGS sequence"/>
</dbReference>
<dbReference type="Gene3D" id="2.40.50.140">
    <property type="entry name" value="Nucleic acid-binding proteins"/>
    <property type="match status" value="1"/>
</dbReference>
<dbReference type="STRING" id="1123029.SAMN02745172_01805"/>
<evidence type="ECO:0000259" key="1">
    <source>
        <dbReference type="PROSITE" id="PS51857"/>
    </source>
</evidence>
<name>A0A1M7ZIC0_9HYPH</name>
<dbReference type="RefSeq" id="WP_073627755.1">
    <property type="nucleotide sequence ID" value="NZ_FRXO01000003.1"/>
</dbReference>
<dbReference type="Gene3D" id="3.30.160.100">
    <property type="entry name" value="Ribosome hibernation promotion factor-like"/>
    <property type="match status" value="1"/>
</dbReference>
<dbReference type="AlphaFoldDB" id="A0A1M7ZIC0"/>
<accession>A0A1M7ZIC0</accession>
<dbReference type="SUPFAM" id="SSF69754">
    <property type="entry name" value="Ribosome binding protein Y (YfiA homologue)"/>
    <property type="match status" value="1"/>
</dbReference>
<dbReference type="InterPro" id="IPR003489">
    <property type="entry name" value="RHF/RaiA"/>
</dbReference>
<organism evidence="2 3">
    <name type="scientific">Pseudoxanthobacter soli DSM 19599</name>
    <dbReference type="NCBI Taxonomy" id="1123029"/>
    <lineage>
        <taxon>Bacteria</taxon>
        <taxon>Pseudomonadati</taxon>
        <taxon>Pseudomonadota</taxon>
        <taxon>Alphaproteobacteria</taxon>
        <taxon>Hyphomicrobiales</taxon>
        <taxon>Segnochrobactraceae</taxon>
        <taxon>Pseudoxanthobacter</taxon>
    </lineage>
</organism>
<protein>
    <submittedName>
        <fullName evidence="2">Ribosome-associated translation inhibitor RaiA</fullName>
    </submittedName>
</protein>
<dbReference type="EMBL" id="FRXO01000003">
    <property type="protein sequence ID" value="SHO64641.1"/>
    <property type="molecule type" value="Genomic_DNA"/>
</dbReference>
<dbReference type="GO" id="GO:0003676">
    <property type="term" value="F:nucleic acid binding"/>
    <property type="evidence" value="ECO:0007669"/>
    <property type="project" value="InterPro"/>
</dbReference>
<dbReference type="PROSITE" id="PS51857">
    <property type="entry name" value="CSD_2"/>
    <property type="match status" value="1"/>
</dbReference>
<keyword evidence="3" id="KW-1185">Reference proteome</keyword>
<dbReference type="InterPro" id="IPR002059">
    <property type="entry name" value="CSP_DNA-bd"/>
</dbReference>
<reference evidence="2 3" key="1">
    <citation type="submission" date="2016-12" db="EMBL/GenBank/DDBJ databases">
        <authorList>
            <person name="Song W.-J."/>
            <person name="Kurnit D.M."/>
        </authorList>
    </citation>
    <scope>NUCLEOTIDE SEQUENCE [LARGE SCALE GENOMIC DNA]</scope>
    <source>
        <strain evidence="2 3">DSM 19599</strain>
    </source>
</reference>
<proteinExistence type="predicted"/>
<gene>
    <name evidence="2" type="ORF">SAMN02745172_01805</name>
</gene>
<dbReference type="InterPro" id="IPR012340">
    <property type="entry name" value="NA-bd_OB-fold"/>
</dbReference>
<dbReference type="SUPFAM" id="SSF50249">
    <property type="entry name" value="Nucleic acid-binding proteins"/>
    <property type="match status" value="1"/>
</dbReference>
<evidence type="ECO:0000313" key="2">
    <source>
        <dbReference type="EMBL" id="SHO64641.1"/>
    </source>
</evidence>
<dbReference type="Pfam" id="PF02482">
    <property type="entry name" value="Ribosomal_S30AE"/>
    <property type="match status" value="1"/>
</dbReference>
<evidence type="ECO:0000313" key="3">
    <source>
        <dbReference type="Proteomes" id="UP000186406"/>
    </source>
</evidence>